<evidence type="ECO:0000313" key="2">
    <source>
        <dbReference type="EMBL" id="RNA10459.1"/>
    </source>
</evidence>
<dbReference type="EMBL" id="REGN01006196">
    <property type="protein sequence ID" value="RNA10459.1"/>
    <property type="molecule type" value="Genomic_DNA"/>
</dbReference>
<dbReference type="Proteomes" id="UP000276133">
    <property type="component" value="Unassembled WGS sequence"/>
</dbReference>
<feature type="transmembrane region" description="Helical" evidence="1">
    <location>
        <begin position="15"/>
        <end position="33"/>
    </location>
</feature>
<gene>
    <name evidence="2" type="ORF">BpHYR1_035490</name>
</gene>
<evidence type="ECO:0000256" key="1">
    <source>
        <dbReference type="SAM" id="Phobius"/>
    </source>
</evidence>
<evidence type="ECO:0000313" key="3">
    <source>
        <dbReference type="Proteomes" id="UP000276133"/>
    </source>
</evidence>
<keyword evidence="1" id="KW-1133">Transmembrane helix</keyword>
<keyword evidence="1" id="KW-0472">Membrane</keyword>
<keyword evidence="3" id="KW-1185">Reference proteome</keyword>
<accession>A0A3M7QGP3</accession>
<comment type="caution">
    <text evidence="2">The sequence shown here is derived from an EMBL/GenBank/DDBJ whole genome shotgun (WGS) entry which is preliminary data.</text>
</comment>
<reference evidence="2 3" key="1">
    <citation type="journal article" date="2018" name="Sci. Rep.">
        <title>Genomic signatures of local adaptation to the degree of environmental predictability in rotifers.</title>
        <authorList>
            <person name="Franch-Gras L."/>
            <person name="Hahn C."/>
            <person name="Garcia-Roger E.M."/>
            <person name="Carmona M.J."/>
            <person name="Serra M."/>
            <person name="Gomez A."/>
        </authorList>
    </citation>
    <scope>NUCLEOTIDE SEQUENCE [LARGE SCALE GENOMIC DNA]</scope>
    <source>
        <strain evidence="2">HYR1</strain>
    </source>
</reference>
<organism evidence="2 3">
    <name type="scientific">Brachionus plicatilis</name>
    <name type="common">Marine rotifer</name>
    <name type="synonym">Brachionus muelleri</name>
    <dbReference type="NCBI Taxonomy" id="10195"/>
    <lineage>
        <taxon>Eukaryota</taxon>
        <taxon>Metazoa</taxon>
        <taxon>Spiralia</taxon>
        <taxon>Gnathifera</taxon>
        <taxon>Rotifera</taxon>
        <taxon>Eurotatoria</taxon>
        <taxon>Monogononta</taxon>
        <taxon>Pseudotrocha</taxon>
        <taxon>Ploima</taxon>
        <taxon>Brachionidae</taxon>
        <taxon>Brachionus</taxon>
    </lineage>
</organism>
<dbReference type="AlphaFoldDB" id="A0A3M7QGP3"/>
<keyword evidence="1" id="KW-0812">Transmembrane</keyword>
<proteinExistence type="predicted"/>
<name>A0A3M7QGP3_BRAPC</name>
<protein>
    <submittedName>
        <fullName evidence="2">Uncharacterized protein</fullName>
    </submittedName>
</protein>
<sequence>MQHCTKIMHNKKTILKLYILVFFQIIGSTLRAIQNNLNRYDDWLCVWREGMWDDDLYLLYLLKKKGYIAQKVLKFNLNSKDLSDRQFNK</sequence>